<evidence type="ECO:0000313" key="3">
    <source>
        <dbReference type="Proteomes" id="UP000246145"/>
    </source>
</evidence>
<dbReference type="PANTHER" id="PTHR30373">
    <property type="entry name" value="UPF0603 PROTEIN YGCG"/>
    <property type="match status" value="1"/>
</dbReference>
<organism evidence="2 3">
    <name type="scientific">Pusillimonas noertemannii</name>
    <dbReference type="NCBI Taxonomy" id="305977"/>
    <lineage>
        <taxon>Bacteria</taxon>
        <taxon>Pseudomonadati</taxon>
        <taxon>Pseudomonadota</taxon>
        <taxon>Betaproteobacteria</taxon>
        <taxon>Burkholderiales</taxon>
        <taxon>Alcaligenaceae</taxon>
        <taxon>Pusillimonas</taxon>
    </lineage>
</organism>
<evidence type="ECO:0000313" key="2">
    <source>
        <dbReference type="EMBL" id="PVY60804.1"/>
    </source>
</evidence>
<dbReference type="Pfam" id="PF04536">
    <property type="entry name" value="TPM_phosphatase"/>
    <property type="match status" value="1"/>
</dbReference>
<sequence length="163" mass="18082">MRGSNWKRLTGWSTIEGHVLRQRHFTPAVLERIAQRISECERSHTGELMLAVEAVSPAHEPDSHARALEVFGKLRVWDTPGNTGVLLYLALDRRSIELIADRGVAAPPEAWQEVCGQLRQHLGQGRYVEGILAAVDSIEAICARHCPPSDGNPNELPDRPVLL</sequence>
<comment type="caution">
    <text evidence="2">The sequence shown here is derived from an EMBL/GenBank/DDBJ whole genome shotgun (WGS) entry which is preliminary data.</text>
</comment>
<dbReference type="AlphaFoldDB" id="A0A2U1CIJ0"/>
<accession>A0A2U1CIJ0</accession>
<dbReference type="InterPro" id="IPR007621">
    <property type="entry name" value="TPM_dom"/>
</dbReference>
<dbReference type="STRING" id="1231391.GCA_000308195_03305"/>
<proteinExistence type="predicted"/>
<evidence type="ECO:0000259" key="1">
    <source>
        <dbReference type="Pfam" id="PF04536"/>
    </source>
</evidence>
<dbReference type="EMBL" id="QEKO01000006">
    <property type="protein sequence ID" value="PVY60804.1"/>
    <property type="molecule type" value="Genomic_DNA"/>
</dbReference>
<name>A0A2U1CIJ0_9BURK</name>
<dbReference type="Gene3D" id="3.10.310.50">
    <property type="match status" value="1"/>
</dbReference>
<dbReference type="Proteomes" id="UP000246145">
    <property type="component" value="Unassembled WGS sequence"/>
</dbReference>
<feature type="domain" description="TPM" evidence="1">
    <location>
        <begin position="25"/>
        <end position="140"/>
    </location>
</feature>
<gene>
    <name evidence="2" type="ORF">C7440_3308</name>
</gene>
<reference evidence="2 3" key="1">
    <citation type="submission" date="2018-04" db="EMBL/GenBank/DDBJ databases">
        <title>Genomic Encyclopedia of Type Strains, Phase IV (KMG-IV): sequencing the most valuable type-strain genomes for metagenomic binning, comparative biology and taxonomic classification.</title>
        <authorList>
            <person name="Goeker M."/>
        </authorList>
    </citation>
    <scope>NUCLEOTIDE SEQUENCE [LARGE SCALE GENOMIC DNA]</scope>
    <source>
        <strain evidence="2 3">DSM 10065</strain>
    </source>
</reference>
<dbReference type="RefSeq" id="WP_017525657.1">
    <property type="nucleotide sequence ID" value="NZ_JACCEX010000007.1"/>
</dbReference>
<keyword evidence="3" id="KW-1185">Reference proteome</keyword>
<protein>
    <submittedName>
        <fullName evidence="2">TLP18.3/Psb32/MOLO-1 phosphatase superfamily protein</fullName>
    </submittedName>
</protein>
<dbReference type="PANTHER" id="PTHR30373:SF8">
    <property type="entry name" value="BLL7265 PROTEIN"/>
    <property type="match status" value="1"/>
</dbReference>